<accession>A0A1F5KH08</accession>
<name>A0A1F5KH08_9BACT</name>
<evidence type="ECO:0000259" key="1">
    <source>
        <dbReference type="Pfam" id="PF00534"/>
    </source>
</evidence>
<sequence length="395" mass="44555">MKIAIVCSNYFNISQETANGTAIFDYSLITNLVKHTKTKNLTITAFASGASQLPVKVESVDVNPSSSNEDLIVTGKNVLYELALLSKAFSLQEQFDLFHINIGDGDLALPFYPFVKKPILITLHHILDKEFIRRYFSLYQQSPNVFFISASNAQRKLLPDLNYLTTIYHGVDTNIFQFNSTGGASIMWAGRAIPEKGLDLVVEVADRVKQETKLFGIHRKEHQAWLKKTVLDKINVTNRPVPISLEMGLQRLQLVEYFQTSKLFLFPVSYEESFGLVLIEAMSCGTPVVTFAKGSIPEIIKDGETGFIVNSSNEDIRGDWIIKKTGVEGLIEAVERIYSMPEDKYLAMRKACLSRVEKHFTIEKMVENYIQAYKTVRRGGLANKATTTEKTAWEK</sequence>
<evidence type="ECO:0000313" key="2">
    <source>
        <dbReference type="EMBL" id="OGE40085.1"/>
    </source>
</evidence>
<dbReference type="SUPFAM" id="SSF53756">
    <property type="entry name" value="UDP-Glycosyltransferase/glycogen phosphorylase"/>
    <property type="match status" value="1"/>
</dbReference>
<proteinExistence type="predicted"/>
<gene>
    <name evidence="2" type="ORF">A3D25_04760</name>
</gene>
<comment type="caution">
    <text evidence="2">The sequence shown here is derived from an EMBL/GenBank/DDBJ whole genome shotgun (WGS) entry which is preliminary data.</text>
</comment>
<dbReference type="EMBL" id="MFDD01000014">
    <property type="protein sequence ID" value="OGE40085.1"/>
    <property type="molecule type" value="Genomic_DNA"/>
</dbReference>
<dbReference type="GO" id="GO:0016757">
    <property type="term" value="F:glycosyltransferase activity"/>
    <property type="evidence" value="ECO:0007669"/>
    <property type="project" value="InterPro"/>
</dbReference>
<protein>
    <recommendedName>
        <fullName evidence="1">Glycosyl transferase family 1 domain-containing protein</fullName>
    </recommendedName>
</protein>
<dbReference type="Pfam" id="PF00534">
    <property type="entry name" value="Glycos_transf_1"/>
    <property type="match status" value="1"/>
</dbReference>
<dbReference type="Proteomes" id="UP000177328">
    <property type="component" value="Unassembled WGS sequence"/>
</dbReference>
<feature type="domain" description="Glycosyl transferase family 1" evidence="1">
    <location>
        <begin position="185"/>
        <end position="314"/>
    </location>
</feature>
<dbReference type="InterPro" id="IPR001296">
    <property type="entry name" value="Glyco_trans_1"/>
</dbReference>
<reference evidence="2 3" key="1">
    <citation type="journal article" date="2016" name="Nat. Commun.">
        <title>Thousands of microbial genomes shed light on interconnected biogeochemical processes in an aquifer system.</title>
        <authorList>
            <person name="Anantharaman K."/>
            <person name="Brown C.T."/>
            <person name="Hug L.A."/>
            <person name="Sharon I."/>
            <person name="Castelle C.J."/>
            <person name="Probst A.J."/>
            <person name="Thomas B.C."/>
            <person name="Singh A."/>
            <person name="Wilkins M.J."/>
            <person name="Karaoz U."/>
            <person name="Brodie E.L."/>
            <person name="Williams K.H."/>
            <person name="Hubbard S.S."/>
            <person name="Banfield J.F."/>
        </authorList>
    </citation>
    <scope>NUCLEOTIDE SEQUENCE [LARGE SCALE GENOMIC DNA]</scope>
</reference>
<dbReference type="PANTHER" id="PTHR12526">
    <property type="entry name" value="GLYCOSYLTRANSFERASE"/>
    <property type="match status" value="1"/>
</dbReference>
<evidence type="ECO:0000313" key="3">
    <source>
        <dbReference type="Proteomes" id="UP000177328"/>
    </source>
</evidence>
<organism evidence="2 3">
    <name type="scientific">Candidatus Daviesbacteria bacterium RIFCSPHIGHO2_02_FULL_43_12</name>
    <dbReference type="NCBI Taxonomy" id="1797776"/>
    <lineage>
        <taxon>Bacteria</taxon>
        <taxon>Candidatus Daviesiibacteriota</taxon>
    </lineage>
</organism>
<dbReference type="PANTHER" id="PTHR12526:SF595">
    <property type="entry name" value="BLL5217 PROTEIN"/>
    <property type="match status" value="1"/>
</dbReference>
<dbReference type="AlphaFoldDB" id="A0A1F5KH08"/>
<dbReference type="Gene3D" id="3.40.50.2000">
    <property type="entry name" value="Glycogen Phosphorylase B"/>
    <property type="match status" value="2"/>
</dbReference>